<dbReference type="EMBL" id="JBEPMB010000001">
    <property type="protein sequence ID" value="MET3613272.1"/>
    <property type="molecule type" value="Genomic_DNA"/>
</dbReference>
<evidence type="ECO:0000313" key="1">
    <source>
        <dbReference type="EMBL" id="MET3613272.1"/>
    </source>
</evidence>
<comment type="caution">
    <text evidence="1">The sequence shown here is derived from an EMBL/GenBank/DDBJ whole genome shotgun (WGS) entry which is preliminary data.</text>
</comment>
<dbReference type="Proteomes" id="UP001549047">
    <property type="component" value="Unassembled WGS sequence"/>
</dbReference>
<dbReference type="CDD" id="cd08054">
    <property type="entry name" value="gp6"/>
    <property type="match status" value="1"/>
</dbReference>
<evidence type="ECO:0000313" key="2">
    <source>
        <dbReference type="Proteomes" id="UP001549047"/>
    </source>
</evidence>
<dbReference type="InterPro" id="IPR006450">
    <property type="entry name" value="Phage_HK97_gp6-like"/>
</dbReference>
<keyword evidence="2" id="KW-1185">Reference proteome</keyword>
<name>A0ABV2IXP8_9HYPH</name>
<dbReference type="NCBIfam" id="TIGR02215">
    <property type="entry name" value="phage_chp_gp8"/>
    <property type="match status" value="1"/>
</dbReference>
<dbReference type="InterPro" id="IPR021146">
    <property type="entry name" value="Phage_gp6-like_head-tail"/>
</dbReference>
<proteinExistence type="predicted"/>
<gene>
    <name evidence="1" type="ORF">ABID16_001577</name>
</gene>
<reference evidence="1 2" key="1">
    <citation type="submission" date="2024-06" db="EMBL/GenBank/DDBJ databases">
        <title>Genomic Encyclopedia of Type Strains, Phase IV (KMG-IV): sequencing the most valuable type-strain genomes for metagenomic binning, comparative biology and taxonomic classification.</title>
        <authorList>
            <person name="Goeker M."/>
        </authorList>
    </citation>
    <scope>NUCLEOTIDE SEQUENCE [LARGE SCALE GENOMIC DNA]</scope>
    <source>
        <strain evidence="1 2">DSM 29780</strain>
    </source>
</reference>
<dbReference type="Pfam" id="PF05135">
    <property type="entry name" value="Phage_connect_1"/>
    <property type="match status" value="1"/>
</dbReference>
<dbReference type="InterPro" id="IPR011738">
    <property type="entry name" value="Phage_CHP"/>
</dbReference>
<accession>A0ABV2IXP8</accession>
<dbReference type="NCBIfam" id="TIGR01560">
    <property type="entry name" value="put_DNA_pack"/>
    <property type="match status" value="1"/>
</dbReference>
<dbReference type="RefSeq" id="WP_354555752.1">
    <property type="nucleotide sequence ID" value="NZ_JBEPMB010000001.1"/>
</dbReference>
<organism evidence="1 2">
    <name type="scientific">Rhizobium aquaticum</name>
    <dbReference type="NCBI Taxonomy" id="1549636"/>
    <lineage>
        <taxon>Bacteria</taxon>
        <taxon>Pseudomonadati</taxon>
        <taxon>Pseudomonadota</taxon>
        <taxon>Alphaproteobacteria</taxon>
        <taxon>Hyphomicrobiales</taxon>
        <taxon>Rhizobiaceae</taxon>
        <taxon>Rhizobium/Agrobacterium group</taxon>
        <taxon>Rhizobium</taxon>
    </lineage>
</organism>
<protein>
    <submittedName>
        <fullName evidence="1">PhiE125 gp8 family phage protein</fullName>
    </submittedName>
</protein>
<dbReference type="Gene3D" id="1.10.3230.30">
    <property type="entry name" value="Phage gp6-like head-tail connector protein"/>
    <property type="match status" value="1"/>
</dbReference>
<sequence length="189" mass="20094">MTHTIITPPAAESLTLADVKSHLRLDGSGEDTLLTSLIAAARQYLEATTGLALITQTLRFYLDDWPADGLIQLAIAPLQSLESVTVYDAAGNPQAVALTGYVLDAAASPARLFLPTLPPTSRTLNGIEIDVRAGFGDTGADVPDALKRAMLMHVALMYELRGAVPSDMQPAAIPAGYDRLVSPFRPVRL</sequence>